<dbReference type="AlphaFoldDB" id="A0A7S4NPR7"/>
<dbReference type="EMBL" id="HBKR01013111">
    <property type="protein sequence ID" value="CAE2299736.1"/>
    <property type="molecule type" value="Transcribed_RNA"/>
</dbReference>
<dbReference type="GO" id="GO:0003972">
    <property type="term" value="F:RNA ligase (ATP) activity"/>
    <property type="evidence" value="ECO:0007669"/>
    <property type="project" value="InterPro"/>
</dbReference>
<feature type="domain" description="RNA ligase" evidence="1">
    <location>
        <begin position="46"/>
        <end position="250"/>
    </location>
</feature>
<dbReference type="InterPro" id="IPR021122">
    <property type="entry name" value="RNA_ligase_dom_REL/Rnl2"/>
</dbReference>
<evidence type="ECO:0000313" key="2">
    <source>
        <dbReference type="EMBL" id="CAE2299736.1"/>
    </source>
</evidence>
<sequence length="404" mass="46529">MFSPSLRCRFRRTLPSLFEAPLPFEKYSEFDSLKESQLNEMINSKEEWVAEEKVNGANFSIHVFNRGNDVRFAKRSGFIAETEFFFGYTKLLTDFSKQIPIILSNLSRNHGDVESAIIYGELFGGKYVHPEISQGERFTDFKGQQRRISPVIGDFFPQYSPDIHFYAYDIKLRKSAQKPWVLLSPHESQRVFQSVPNLLYARHLFKGNMKKCMAFDLDKFETTIPFLLGLGDFVIPGNIAEGIVLKHSSRGGEVLHLTKSSILKFKHRAFQEARHKDGAKKGMSVEAERHRFINSQGETVVDPHSFLDSEAKFSLDSLVSLVNKEAWDSVCARQQEMNQRKFSKSIDATKALAEFALRSWYTTDSSEVSLKLNHSLKKYFMVWLSNAAESYVRSVWRSYLRDTC</sequence>
<dbReference type="InterPro" id="IPR012647">
    <property type="entry name" value="RNA_lig_RNL2"/>
</dbReference>
<dbReference type="SUPFAM" id="SSF56091">
    <property type="entry name" value="DNA ligase/mRNA capping enzyme, catalytic domain"/>
    <property type="match status" value="1"/>
</dbReference>
<dbReference type="Pfam" id="PF09414">
    <property type="entry name" value="RNA_ligase"/>
    <property type="match status" value="1"/>
</dbReference>
<dbReference type="Gene3D" id="3.30.1490.70">
    <property type="match status" value="1"/>
</dbReference>
<reference evidence="2" key="1">
    <citation type="submission" date="2021-01" db="EMBL/GenBank/DDBJ databases">
        <authorList>
            <person name="Corre E."/>
            <person name="Pelletier E."/>
            <person name="Niang G."/>
            <person name="Scheremetjew M."/>
            <person name="Finn R."/>
            <person name="Kale V."/>
            <person name="Holt S."/>
            <person name="Cochrane G."/>
            <person name="Meng A."/>
            <person name="Brown T."/>
            <person name="Cohen L."/>
        </authorList>
    </citation>
    <scope>NUCLEOTIDE SEQUENCE</scope>
    <source>
        <strain evidence="2">SoJaBio B1-5/56/2</strain>
    </source>
</reference>
<dbReference type="Gene3D" id="3.30.470.30">
    <property type="entry name" value="DNA ligase/mRNA capping enzyme"/>
    <property type="match status" value="1"/>
</dbReference>
<dbReference type="NCBIfam" id="TIGR02307">
    <property type="entry name" value="RNA_lig_RNL2"/>
    <property type="match status" value="1"/>
</dbReference>
<protein>
    <recommendedName>
        <fullName evidence="1">RNA ligase domain-containing protein</fullName>
    </recommendedName>
</protein>
<accession>A0A7S4NPR7</accession>
<dbReference type="GO" id="GO:0005524">
    <property type="term" value="F:ATP binding"/>
    <property type="evidence" value="ECO:0007669"/>
    <property type="project" value="InterPro"/>
</dbReference>
<evidence type="ECO:0000259" key="1">
    <source>
        <dbReference type="Pfam" id="PF09414"/>
    </source>
</evidence>
<proteinExistence type="predicted"/>
<organism evidence="2">
    <name type="scientific">Paramoeba aestuarina</name>
    <dbReference type="NCBI Taxonomy" id="180227"/>
    <lineage>
        <taxon>Eukaryota</taxon>
        <taxon>Amoebozoa</taxon>
        <taxon>Discosea</taxon>
        <taxon>Flabellinia</taxon>
        <taxon>Dactylopodida</taxon>
        <taxon>Paramoebidae</taxon>
        <taxon>Paramoeba</taxon>
    </lineage>
</organism>
<name>A0A7S4NPR7_9EUKA</name>
<gene>
    <name evidence="2" type="ORF">NAES01612_LOCUS8687</name>
</gene>